<keyword evidence="1" id="KW-0472">Membrane</keyword>
<dbReference type="InterPro" id="IPR055977">
    <property type="entry name" value="DUF7555"/>
</dbReference>
<accession>L9W0M2</accession>
<dbReference type="EMBL" id="AOHW01000022">
    <property type="protein sequence ID" value="ELY43019.1"/>
    <property type="molecule type" value="Genomic_DNA"/>
</dbReference>
<evidence type="ECO:0008006" key="4">
    <source>
        <dbReference type="Google" id="ProtNLM"/>
    </source>
</evidence>
<evidence type="ECO:0000313" key="2">
    <source>
        <dbReference type="EMBL" id="ELY43019.1"/>
    </source>
</evidence>
<keyword evidence="1" id="KW-1133">Transmembrane helix</keyword>
<proteinExistence type="predicted"/>
<name>L9W0M2_9EURY</name>
<gene>
    <name evidence="2" type="ORF">C496_06782</name>
</gene>
<dbReference type="STRING" id="1114856.GCA_000383975_00930"/>
<sequence length="148" mass="16303">MTMEGLFGERLRIIARSATDALTYVLVVTASAAVAAVVLAVATGGGLVRAKHLLFLGGWLLLAYATVRLWPTSPDDLESEPNQRTPGESVPKVRDSTRFQRLVRRLPPRRWVRSPRPRYRITVSSKLFLSAVSILVVSFLLETVFGVG</sequence>
<feature type="transmembrane region" description="Helical" evidence="1">
    <location>
        <begin position="127"/>
        <end position="147"/>
    </location>
</feature>
<keyword evidence="1" id="KW-0812">Transmembrane</keyword>
<dbReference type="RefSeq" id="WP_006089176.1">
    <property type="nucleotide sequence ID" value="NZ_AOHW01000022.1"/>
</dbReference>
<evidence type="ECO:0000256" key="1">
    <source>
        <dbReference type="SAM" id="Phobius"/>
    </source>
</evidence>
<organism evidence="2 3">
    <name type="scientific">Natronorubrum tibetense GA33</name>
    <dbReference type="NCBI Taxonomy" id="1114856"/>
    <lineage>
        <taxon>Archaea</taxon>
        <taxon>Methanobacteriati</taxon>
        <taxon>Methanobacteriota</taxon>
        <taxon>Stenosarchaea group</taxon>
        <taxon>Halobacteria</taxon>
        <taxon>Halobacteriales</taxon>
        <taxon>Natrialbaceae</taxon>
        <taxon>Natronorubrum</taxon>
    </lineage>
</organism>
<reference evidence="2 3" key="1">
    <citation type="journal article" date="2014" name="PLoS Genet.">
        <title>Phylogenetically driven sequencing of extremely halophilic archaea reveals strategies for static and dynamic osmo-response.</title>
        <authorList>
            <person name="Becker E.A."/>
            <person name="Seitzer P.M."/>
            <person name="Tritt A."/>
            <person name="Larsen D."/>
            <person name="Krusor M."/>
            <person name="Yao A.I."/>
            <person name="Wu D."/>
            <person name="Madern D."/>
            <person name="Eisen J.A."/>
            <person name="Darling A.E."/>
            <person name="Facciotti M.T."/>
        </authorList>
    </citation>
    <scope>NUCLEOTIDE SEQUENCE [LARGE SCALE GENOMIC DNA]</scope>
    <source>
        <strain evidence="2 3">GA33</strain>
    </source>
</reference>
<feature type="transmembrane region" description="Helical" evidence="1">
    <location>
        <begin position="21"/>
        <end position="41"/>
    </location>
</feature>
<dbReference type="eggNOG" id="arCOG06421">
    <property type="taxonomic scope" value="Archaea"/>
</dbReference>
<keyword evidence="3" id="KW-1185">Reference proteome</keyword>
<feature type="transmembrane region" description="Helical" evidence="1">
    <location>
        <begin position="53"/>
        <end position="70"/>
    </location>
</feature>
<evidence type="ECO:0000313" key="3">
    <source>
        <dbReference type="Proteomes" id="UP000011599"/>
    </source>
</evidence>
<dbReference type="PATRIC" id="fig|1114856.3.peg.1420"/>
<comment type="caution">
    <text evidence="2">The sequence shown here is derived from an EMBL/GenBank/DDBJ whole genome shotgun (WGS) entry which is preliminary data.</text>
</comment>
<dbReference type="AlphaFoldDB" id="L9W0M2"/>
<dbReference type="Proteomes" id="UP000011599">
    <property type="component" value="Unassembled WGS sequence"/>
</dbReference>
<protein>
    <recommendedName>
        <fullName evidence="4">DUF3899 domain-containing protein</fullName>
    </recommendedName>
</protein>
<dbReference type="Pfam" id="PF24432">
    <property type="entry name" value="DUF7555"/>
    <property type="match status" value="1"/>
</dbReference>
<dbReference type="OrthoDB" id="313482at2157"/>